<name>A0A347UBQ6_9BACT</name>
<evidence type="ECO:0000313" key="4">
    <source>
        <dbReference type="Proteomes" id="UP000290588"/>
    </source>
</evidence>
<dbReference type="Proteomes" id="UP000262582">
    <property type="component" value="Chromosome"/>
</dbReference>
<sequence>MKNKVLIVAVHPDDETLGCGGTLLKHKANGDEIHWLICTTIDKSNNYYEIREKEIEEVSNLYNFDSVNNLRLKTMQVDEYTMSELVGRISKVINEVQPNIIYLPFKGDVHSDHRKIFEASYSCTKSFRYSFIKKIYMIETLSETEFAPSTKEDSFIPNVFVDIGEYFDKKIEIMKIFQSEIAEHPFPRSERNIKALATFRGAISGCEYAESFMLLKEIL</sequence>
<dbReference type="AlphaFoldDB" id="A0A347UBQ6"/>
<proteinExistence type="predicted"/>
<gene>
    <name evidence="1" type="ORF">AELL_2680</name>
    <name evidence="2" type="ORF">CP962_03575</name>
</gene>
<reference evidence="2 4" key="1">
    <citation type="submission" date="2017-09" db="EMBL/GenBank/DDBJ databases">
        <title>Genomics of the genus Arcobacter.</title>
        <authorList>
            <person name="Perez-Cataluna A."/>
            <person name="Figueras M.J."/>
            <person name="Salas-Masso N."/>
        </authorList>
    </citation>
    <scope>NUCLEOTIDE SEQUENCE [LARGE SCALE GENOMIC DNA]</scope>
    <source>
        <strain evidence="2 4">CECT 7837</strain>
    </source>
</reference>
<dbReference type="PANTHER" id="PTHR12993">
    <property type="entry name" value="N-ACETYLGLUCOSAMINYL-PHOSPHATIDYLINOSITOL DE-N-ACETYLASE-RELATED"/>
    <property type="match status" value="1"/>
</dbReference>
<evidence type="ECO:0000313" key="2">
    <source>
        <dbReference type="EMBL" id="RXI31873.1"/>
    </source>
</evidence>
<keyword evidence="3" id="KW-1185">Reference proteome</keyword>
<dbReference type="PANTHER" id="PTHR12993:SF11">
    <property type="entry name" value="N-ACETYLGLUCOSAMINYL-PHOSPHATIDYLINOSITOL DE-N-ACETYLASE"/>
    <property type="match status" value="1"/>
</dbReference>
<accession>A0A347UBQ6</accession>
<dbReference type="RefSeq" id="WP_118918424.1">
    <property type="nucleotide sequence ID" value="NZ_CP032097.1"/>
</dbReference>
<dbReference type="SUPFAM" id="SSF102588">
    <property type="entry name" value="LmbE-like"/>
    <property type="match status" value="1"/>
</dbReference>
<protein>
    <submittedName>
        <fullName evidence="1">Deacetylase, PIG-L family</fullName>
    </submittedName>
    <submittedName>
        <fullName evidence="2">GlcNAc-PI de-N-acetylase</fullName>
    </submittedName>
</protein>
<reference evidence="1 3" key="2">
    <citation type="submission" date="2018-08" db="EMBL/GenBank/DDBJ databases">
        <title>Complete genome of the Arcobacter ellisii type strain LMG 26155.</title>
        <authorList>
            <person name="Miller W.G."/>
            <person name="Yee E."/>
            <person name="Bono J.L."/>
        </authorList>
    </citation>
    <scope>NUCLEOTIDE SEQUENCE [LARGE SCALE GENOMIC DNA]</scope>
    <source>
        <strain evidence="1 3">LMG 26155</strain>
    </source>
</reference>
<evidence type="ECO:0000313" key="1">
    <source>
        <dbReference type="EMBL" id="AXX96284.1"/>
    </source>
</evidence>
<dbReference type="EMBL" id="NXIG01000003">
    <property type="protein sequence ID" value="RXI31873.1"/>
    <property type="molecule type" value="Genomic_DNA"/>
</dbReference>
<dbReference type="EMBL" id="CP032097">
    <property type="protein sequence ID" value="AXX96284.1"/>
    <property type="molecule type" value="Genomic_DNA"/>
</dbReference>
<dbReference type="InterPro" id="IPR003737">
    <property type="entry name" value="GlcNAc_PI_deacetylase-related"/>
</dbReference>
<organism evidence="2 4">
    <name type="scientific">Arcobacter ellisii</name>
    <dbReference type="NCBI Taxonomy" id="913109"/>
    <lineage>
        <taxon>Bacteria</taxon>
        <taxon>Pseudomonadati</taxon>
        <taxon>Campylobacterota</taxon>
        <taxon>Epsilonproteobacteria</taxon>
        <taxon>Campylobacterales</taxon>
        <taxon>Arcobacteraceae</taxon>
        <taxon>Arcobacter</taxon>
    </lineage>
</organism>
<dbReference type="OrthoDB" id="9816564at2"/>
<dbReference type="GO" id="GO:0016811">
    <property type="term" value="F:hydrolase activity, acting on carbon-nitrogen (but not peptide) bonds, in linear amides"/>
    <property type="evidence" value="ECO:0007669"/>
    <property type="project" value="TreeGrafter"/>
</dbReference>
<dbReference type="InterPro" id="IPR024078">
    <property type="entry name" value="LmbE-like_dom_sf"/>
</dbReference>
<dbReference type="Pfam" id="PF02585">
    <property type="entry name" value="PIG-L"/>
    <property type="match status" value="1"/>
</dbReference>
<evidence type="ECO:0000313" key="3">
    <source>
        <dbReference type="Proteomes" id="UP000262582"/>
    </source>
</evidence>
<dbReference type="KEGG" id="aell:AELL_2680"/>
<dbReference type="Proteomes" id="UP000290588">
    <property type="component" value="Unassembled WGS sequence"/>
</dbReference>
<dbReference type="Gene3D" id="3.40.50.10320">
    <property type="entry name" value="LmbE-like"/>
    <property type="match status" value="1"/>
</dbReference>